<keyword evidence="10" id="KW-0677">Repeat</keyword>
<feature type="domain" description="Sushi" evidence="17">
    <location>
        <begin position="232"/>
        <end position="290"/>
    </location>
</feature>
<keyword evidence="6" id="KW-0964">Secreted</keyword>
<dbReference type="InterPro" id="IPR000436">
    <property type="entry name" value="Sushi_SCR_CCP_dom"/>
</dbReference>
<evidence type="ECO:0000256" key="8">
    <source>
        <dbReference type="ARBA" id="ARBA00022659"/>
    </source>
</evidence>
<organism evidence="18 19">
    <name type="scientific">Conger conger</name>
    <name type="common">Conger eel</name>
    <name type="synonym">Muraena conger</name>
    <dbReference type="NCBI Taxonomy" id="82655"/>
    <lineage>
        <taxon>Eukaryota</taxon>
        <taxon>Metazoa</taxon>
        <taxon>Chordata</taxon>
        <taxon>Craniata</taxon>
        <taxon>Vertebrata</taxon>
        <taxon>Euteleostomi</taxon>
        <taxon>Actinopterygii</taxon>
        <taxon>Neopterygii</taxon>
        <taxon>Teleostei</taxon>
        <taxon>Anguilliformes</taxon>
        <taxon>Congridae</taxon>
        <taxon>Conger</taxon>
    </lineage>
</organism>
<dbReference type="PANTHER" id="PTHR46343:SF3">
    <property type="entry name" value="SUSHI REPEAT-CONTAINING PROTEIN SRPX2"/>
    <property type="match status" value="1"/>
</dbReference>
<dbReference type="Proteomes" id="UP001152803">
    <property type="component" value="Unassembled WGS sequence"/>
</dbReference>
<feature type="disulfide bond" evidence="15">
    <location>
        <begin position="404"/>
        <end position="431"/>
    </location>
</feature>
<name>A0A9Q1DTS5_CONCO</name>
<dbReference type="CDD" id="cd00033">
    <property type="entry name" value="CCP"/>
    <property type="match status" value="3"/>
</dbReference>
<evidence type="ECO:0000256" key="13">
    <source>
        <dbReference type="ARBA" id="ARBA00023157"/>
    </source>
</evidence>
<dbReference type="Pfam" id="PF02494">
    <property type="entry name" value="HYR"/>
    <property type="match status" value="1"/>
</dbReference>
<dbReference type="InterPro" id="IPR035976">
    <property type="entry name" value="Sushi/SCR/CCP_sf"/>
</dbReference>
<dbReference type="PROSITE" id="PS50923">
    <property type="entry name" value="SUSHI"/>
    <property type="match status" value="3"/>
</dbReference>
<dbReference type="InterPro" id="IPR003410">
    <property type="entry name" value="HYR_dom"/>
</dbReference>
<dbReference type="PROSITE" id="PS50825">
    <property type="entry name" value="HYR"/>
    <property type="match status" value="1"/>
</dbReference>
<reference evidence="18" key="1">
    <citation type="journal article" date="2023" name="Science">
        <title>Genome structures resolve the early diversification of teleost fishes.</title>
        <authorList>
            <person name="Parey E."/>
            <person name="Louis A."/>
            <person name="Montfort J."/>
            <person name="Bouchez O."/>
            <person name="Roques C."/>
            <person name="Iampietro C."/>
            <person name="Lluch J."/>
            <person name="Castinel A."/>
            <person name="Donnadieu C."/>
            <person name="Desvignes T."/>
            <person name="Floi Bucao C."/>
            <person name="Jouanno E."/>
            <person name="Wen M."/>
            <person name="Mejri S."/>
            <person name="Dirks R."/>
            <person name="Jansen H."/>
            <person name="Henkel C."/>
            <person name="Chen W.J."/>
            <person name="Zahm M."/>
            <person name="Cabau C."/>
            <person name="Klopp C."/>
            <person name="Thompson A.W."/>
            <person name="Robinson-Rechavi M."/>
            <person name="Braasch I."/>
            <person name="Lecointre G."/>
            <person name="Bobe J."/>
            <person name="Postlethwait J.H."/>
            <person name="Berthelot C."/>
            <person name="Roest Crollius H."/>
            <person name="Guiguen Y."/>
        </authorList>
    </citation>
    <scope>NUCLEOTIDE SEQUENCE</scope>
    <source>
        <strain evidence="18">Concon-B</strain>
    </source>
</reference>
<evidence type="ECO:0000256" key="5">
    <source>
        <dbReference type="ARBA" id="ARBA00022490"/>
    </source>
</evidence>
<evidence type="ECO:0000313" key="19">
    <source>
        <dbReference type="Proteomes" id="UP001152803"/>
    </source>
</evidence>
<keyword evidence="12" id="KW-0770">Synapse</keyword>
<evidence type="ECO:0000256" key="7">
    <source>
        <dbReference type="ARBA" id="ARBA00022657"/>
    </source>
</evidence>
<keyword evidence="5" id="KW-0963">Cytoplasm</keyword>
<dbReference type="GO" id="GO:0005576">
    <property type="term" value="C:extracellular region"/>
    <property type="evidence" value="ECO:0007669"/>
    <property type="project" value="UniProtKB-SubCell"/>
</dbReference>
<protein>
    <recommendedName>
        <fullName evidence="4">Sushi repeat-containing protein SRPX2</fullName>
    </recommendedName>
</protein>
<proteinExistence type="predicted"/>
<evidence type="ECO:0000259" key="17">
    <source>
        <dbReference type="PROSITE" id="PS50923"/>
    </source>
</evidence>
<evidence type="ECO:0000256" key="2">
    <source>
        <dbReference type="ARBA" id="ARBA00004496"/>
    </source>
</evidence>
<feature type="domain" description="Sushi" evidence="17">
    <location>
        <begin position="181"/>
        <end position="231"/>
    </location>
</feature>
<dbReference type="GO" id="GO:0045202">
    <property type="term" value="C:synapse"/>
    <property type="evidence" value="ECO:0007669"/>
    <property type="project" value="UniProtKB-SubCell"/>
</dbReference>
<evidence type="ECO:0000259" key="16">
    <source>
        <dbReference type="PROSITE" id="PS50825"/>
    </source>
</evidence>
<dbReference type="GO" id="GO:0051965">
    <property type="term" value="P:positive regulation of synapse assembly"/>
    <property type="evidence" value="ECO:0007669"/>
    <property type="project" value="TreeGrafter"/>
</dbReference>
<evidence type="ECO:0000256" key="12">
    <source>
        <dbReference type="ARBA" id="ARBA00023018"/>
    </source>
</evidence>
<evidence type="ECO:0000256" key="15">
    <source>
        <dbReference type="PROSITE-ProRule" id="PRU00302"/>
    </source>
</evidence>
<keyword evidence="11" id="KW-0130">Cell adhesion</keyword>
<accession>A0A9Q1DTS5</accession>
<evidence type="ECO:0000313" key="18">
    <source>
        <dbReference type="EMBL" id="KAJ8281702.1"/>
    </source>
</evidence>
<comment type="caution">
    <text evidence="15">Lacks conserved residue(s) required for the propagation of feature annotation.</text>
</comment>
<sequence>MQWVVTLEVPYQRGAQNVLGWNPKVAVTLLPVHWLGKGQEPKEECEPENKLELERALETQSSEETNWNGDSSECKTAIIVPAGGELAYSRIVQRGVDTVTSSILSENEKLSELRGSEMSKFYFLLLFEALTHVFGLTNEDSGSTLLTGYNEVAAEEAPYTPQLDYRVPRWCNSLKMPNGEVSCSSPRGGNYHNTLGTRCEMSCDRGYRLLGRSSLTCLPSRRWSGTAYCRQVRCHVLPLVFHGTHTCTRGVLSDSRCEYTCNRGYRLEGVHVRTCMPGGRWSGAEPVCVDRDPPKIKCPLSRVRFAEPGKLTVRVSWDGPVVKDTADAKVTDIMLTGEPPGSEFEEGIHVIQYKAYDQARNKALCKFIVRVEVRRCPELKEPLHGHLTCSPEGYIYGSQCEYHCNRGFERRGNPSTECQFDHSWSGAPPTCAMVEILTEVSTSSSLLSQFYQKRRLLIVSTPSTDNEYYKLQEIMLQNSECGLNMREVTVVELLGLPPGETGRMNGKPLDAQVIGGLRSVLRISKAYFSMVLLDKRGVDRERLMDPITSEELYSLIDTFLLDDEERKHIEKYRNYCS</sequence>
<dbReference type="SUPFAM" id="SSF57535">
    <property type="entry name" value="Complement control module/SCR domain"/>
    <property type="match status" value="3"/>
</dbReference>
<comment type="subcellular location">
    <subcellularLocation>
        <location evidence="1">Cell surface</location>
    </subcellularLocation>
    <subcellularLocation>
        <location evidence="2">Cytoplasm</location>
    </subcellularLocation>
    <subcellularLocation>
        <location evidence="3">Secreted</location>
    </subcellularLocation>
    <subcellularLocation>
        <location evidence="14">Synapse</location>
    </subcellularLocation>
</comment>
<dbReference type="Pfam" id="PF13778">
    <property type="entry name" value="DUF4174"/>
    <property type="match status" value="1"/>
</dbReference>
<gene>
    <name evidence="18" type="ORF">COCON_G00042210</name>
</gene>
<dbReference type="AlphaFoldDB" id="A0A9Q1DTS5"/>
<comment type="caution">
    <text evidence="18">The sequence shown here is derived from an EMBL/GenBank/DDBJ whole genome shotgun (WGS) entry which is preliminary data.</text>
</comment>
<evidence type="ECO:0000256" key="9">
    <source>
        <dbReference type="ARBA" id="ARBA00022729"/>
    </source>
</evidence>
<dbReference type="Pfam" id="PF00084">
    <property type="entry name" value="Sushi"/>
    <property type="match status" value="3"/>
</dbReference>
<dbReference type="InterPro" id="IPR025232">
    <property type="entry name" value="DUF4174"/>
</dbReference>
<dbReference type="GO" id="GO:0098609">
    <property type="term" value="P:cell-cell adhesion"/>
    <property type="evidence" value="ECO:0007669"/>
    <property type="project" value="TreeGrafter"/>
</dbReference>
<keyword evidence="7" id="KW-0037">Angiogenesis</keyword>
<evidence type="ECO:0000256" key="4">
    <source>
        <dbReference type="ARBA" id="ARBA00014594"/>
    </source>
</evidence>
<keyword evidence="9" id="KW-0732">Signal</keyword>
<dbReference type="GO" id="GO:0001525">
    <property type="term" value="P:angiogenesis"/>
    <property type="evidence" value="ECO:0007669"/>
    <property type="project" value="UniProtKB-KW"/>
</dbReference>
<feature type="domain" description="HYR" evidence="16">
    <location>
        <begin position="289"/>
        <end position="373"/>
    </location>
</feature>
<evidence type="ECO:0000256" key="11">
    <source>
        <dbReference type="ARBA" id="ARBA00022889"/>
    </source>
</evidence>
<feature type="disulfide bond" evidence="15">
    <location>
        <begin position="261"/>
        <end position="288"/>
    </location>
</feature>
<evidence type="ECO:0000256" key="6">
    <source>
        <dbReference type="ARBA" id="ARBA00022525"/>
    </source>
</evidence>
<dbReference type="GO" id="GO:0005102">
    <property type="term" value="F:signaling receptor binding"/>
    <property type="evidence" value="ECO:0007669"/>
    <property type="project" value="TreeGrafter"/>
</dbReference>
<evidence type="ECO:0000256" key="1">
    <source>
        <dbReference type="ARBA" id="ARBA00004241"/>
    </source>
</evidence>
<dbReference type="PANTHER" id="PTHR46343">
    <property type="entry name" value="HYR DOMAIN-CONTAINING PROTEIN"/>
    <property type="match status" value="1"/>
</dbReference>
<feature type="domain" description="Sushi" evidence="17">
    <location>
        <begin position="374"/>
        <end position="433"/>
    </location>
</feature>
<keyword evidence="13 15" id="KW-1015">Disulfide bond</keyword>
<dbReference type="GO" id="GO:0009986">
    <property type="term" value="C:cell surface"/>
    <property type="evidence" value="ECO:0007669"/>
    <property type="project" value="UniProtKB-SubCell"/>
</dbReference>
<evidence type="ECO:0000256" key="3">
    <source>
        <dbReference type="ARBA" id="ARBA00004613"/>
    </source>
</evidence>
<evidence type="ECO:0000256" key="14">
    <source>
        <dbReference type="ARBA" id="ARBA00034103"/>
    </source>
</evidence>
<keyword evidence="8 15" id="KW-0768">Sushi</keyword>
<dbReference type="GO" id="GO:0090050">
    <property type="term" value="P:positive regulation of cell migration involved in sprouting angiogenesis"/>
    <property type="evidence" value="ECO:0007669"/>
    <property type="project" value="TreeGrafter"/>
</dbReference>
<dbReference type="InterPro" id="IPR043555">
    <property type="entry name" value="SRPX-like"/>
</dbReference>
<dbReference type="GO" id="GO:0005737">
    <property type="term" value="C:cytoplasm"/>
    <property type="evidence" value="ECO:0007669"/>
    <property type="project" value="UniProtKB-SubCell"/>
</dbReference>
<dbReference type="SMART" id="SM00032">
    <property type="entry name" value="CCP"/>
    <property type="match status" value="3"/>
</dbReference>
<evidence type="ECO:0000256" key="10">
    <source>
        <dbReference type="ARBA" id="ARBA00022737"/>
    </source>
</evidence>
<dbReference type="EMBL" id="JAFJMO010000003">
    <property type="protein sequence ID" value="KAJ8281702.1"/>
    <property type="molecule type" value="Genomic_DNA"/>
</dbReference>
<keyword evidence="19" id="KW-1185">Reference proteome</keyword>
<dbReference type="Gene3D" id="2.10.70.10">
    <property type="entry name" value="Complement Module, domain 1"/>
    <property type="match status" value="3"/>
</dbReference>
<dbReference type="OrthoDB" id="6136178at2759"/>